<feature type="transmembrane region" description="Helical" evidence="1">
    <location>
        <begin position="431"/>
        <end position="451"/>
    </location>
</feature>
<evidence type="ECO:0000313" key="3">
    <source>
        <dbReference type="EMBL" id="KAG2575003.1"/>
    </source>
</evidence>
<accession>A0A8T0QM11</accession>
<feature type="transmembrane region" description="Helical" evidence="1">
    <location>
        <begin position="189"/>
        <end position="207"/>
    </location>
</feature>
<keyword evidence="1" id="KW-1133">Transmembrane helix</keyword>
<evidence type="ECO:0000259" key="2">
    <source>
        <dbReference type="Pfam" id="PF13968"/>
    </source>
</evidence>
<feature type="transmembrane region" description="Helical" evidence="1">
    <location>
        <begin position="149"/>
        <end position="169"/>
    </location>
</feature>
<dbReference type="AlphaFoldDB" id="A0A8T0QM11"/>
<feature type="transmembrane region" description="Helical" evidence="1">
    <location>
        <begin position="38"/>
        <end position="59"/>
    </location>
</feature>
<feature type="transmembrane region" description="Helical" evidence="1">
    <location>
        <begin position="71"/>
        <end position="92"/>
    </location>
</feature>
<comment type="caution">
    <text evidence="3">The sequence shown here is derived from an EMBL/GenBank/DDBJ whole genome shotgun (WGS) entry which is preliminary data.</text>
</comment>
<evidence type="ECO:0000313" key="4">
    <source>
        <dbReference type="Proteomes" id="UP000823388"/>
    </source>
</evidence>
<dbReference type="InterPro" id="IPR007658">
    <property type="entry name" value="DUF594"/>
</dbReference>
<evidence type="ECO:0000256" key="1">
    <source>
        <dbReference type="SAM" id="Phobius"/>
    </source>
</evidence>
<name>A0A8T0QM11_PANVG</name>
<dbReference type="Pfam" id="PF04578">
    <property type="entry name" value="DUF594"/>
    <property type="match status" value="1"/>
</dbReference>
<dbReference type="Proteomes" id="UP000823388">
    <property type="component" value="Chromosome 7K"/>
</dbReference>
<gene>
    <name evidence="3" type="ORF">PVAP13_7KG399000</name>
</gene>
<keyword evidence="4" id="KW-1185">Reference proteome</keyword>
<sequence length="755" mass="84441">MAQPNAGNDLSPPTIQCSDDEVKDFLNFVKAANANLRLSNALMVANAVLVTIMVVVGSSGRRYRHAAVTRFVFLGASTLYLPIISYVVSSIGKEDCGTCKYNLKILCHGRSYLALLLIWSVLVQIVGTNTSALVASADDNHKLGPSIELLARTVWTSYLVFYYSHYGFLTARGKEDYKADLDKGIDYDLASMFLIVLCLLSLAKIMLKFYAFQKAIQSVALGLNSRLIAGYTQKLLADESCRRSILPPLIVMGEDKQKIEETPHGYSIKERNSSLVTVDMVWEMTSDALLIPRPWLKDLCLSFALFKLLRRRFEMTHIVDPTKAFSFVLEVLLNSSSPERVFSVIADEISFVLDSYYSSLPTSNFGRLLPVLNIIISLSIIIWCLFGCAIPHRYSVHYPGQIFCTPHPSSCTIPSHYLNYDMGSRIAFGNIIYNVLPTFSLLAVVIIAEAWEITSYLCSNWIKVTILCSYITQPSWQRSPRMQRWLGLILELRIKFRRSWNDRMGQVSLIPANHQQLKMRHGLSWLSLRFSNPRIQHVQVPSAVKAAIVDALRSSNGRLSRGMAALRNSSIGDRLLWVCEGEGTSDVILAWHIATSIFEARHGGASSTKRTVAIHLSQYCVYLMATAPELLPDDKAWSKKQYETISKDIERVLAGDEPTEDESMVALLNEKSEYEVVKRGVKLGKQLLELATDDEAGWALLASFWSEMVLYIAPSDSLKAPHKKAIARGTEPLTLIWALLTHAGIISRPNIHTAV</sequence>
<keyword evidence="1" id="KW-0472">Membrane</keyword>
<feature type="domain" description="DUF4220" evidence="2">
    <location>
        <begin position="76"/>
        <end position="510"/>
    </location>
</feature>
<dbReference type="PANTHER" id="PTHR31325">
    <property type="entry name" value="OS01G0798800 PROTEIN-RELATED"/>
    <property type="match status" value="1"/>
</dbReference>
<feature type="transmembrane region" description="Helical" evidence="1">
    <location>
        <begin position="368"/>
        <end position="392"/>
    </location>
</feature>
<dbReference type="Pfam" id="PF13968">
    <property type="entry name" value="DUF4220"/>
    <property type="match status" value="1"/>
</dbReference>
<protein>
    <recommendedName>
        <fullName evidence="2">DUF4220 domain-containing protein</fullName>
    </recommendedName>
</protein>
<reference evidence="3" key="1">
    <citation type="submission" date="2020-05" db="EMBL/GenBank/DDBJ databases">
        <title>WGS assembly of Panicum virgatum.</title>
        <authorList>
            <person name="Lovell J.T."/>
            <person name="Jenkins J."/>
            <person name="Shu S."/>
            <person name="Juenger T.E."/>
            <person name="Schmutz J."/>
        </authorList>
    </citation>
    <scope>NUCLEOTIDE SEQUENCE</scope>
    <source>
        <strain evidence="3">AP13</strain>
    </source>
</reference>
<dbReference type="OrthoDB" id="688448at2759"/>
<dbReference type="EMBL" id="CM029049">
    <property type="protein sequence ID" value="KAG2575003.1"/>
    <property type="molecule type" value="Genomic_DNA"/>
</dbReference>
<dbReference type="InterPro" id="IPR025315">
    <property type="entry name" value="DUF4220"/>
</dbReference>
<keyword evidence="1" id="KW-0812">Transmembrane</keyword>
<feature type="transmembrane region" description="Helical" evidence="1">
    <location>
        <begin position="112"/>
        <end position="137"/>
    </location>
</feature>
<organism evidence="3 4">
    <name type="scientific">Panicum virgatum</name>
    <name type="common">Blackwell switchgrass</name>
    <dbReference type="NCBI Taxonomy" id="38727"/>
    <lineage>
        <taxon>Eukaryota</taxon>
        <taxon>Viridiplantae</taxon>
        <taxon>Streptophyta</taxon>
        <taxon>Embryophyta</taxon>
        <taxon>Tracheophyta</taxon>
        <taxon>Spermatophyta</taxon>
        <taxon>Magnoliopsida</taxon>
        <taxon>Liliopsida</taxon>
        <taxon>Poales</taxon>
        <taxon>Poaceae</taxon>
        <taxon>PACMAD clade</taxon>
        <taxon>Panicoideae</taxon>
        <taxon>Panicodae</taxon>
        <taxon>Paniceae</taxon>
        <taxon>Panicinae</taxon>
        <taxon>Panicum</taxon>
        <taxon>Panicum sect. Hiantes</taxon>
    </lineage>
</organism>
<proteinExistence type="predicted"/>